<feature type="transmembrane region" description="Helical" evidence="10">
    <location>
        <begin position="470"/>
        <end position="491"/>
    </location>
</feature>
<evidence type="ECO:0000256" key="5">
    <source>
        <dbReference type="ARBA" id="ARBA00022692"/>
    </source>
</evidence>
<feature type="region of interest" description="Disordered" evidence="11">
    <location>
        <begin position="78"/>
        <end position="97"/>
    </location>
</feature>
<feature type="transmembrane region" description="Helical" evidence="10">
    <location>
        <begin position="218"/>
        <end position="241"/>
    </location>
</feature>
<protein>
    <recommendedName>
        <fullName evidence="10">Vacuolar calcium ion transporter</fullName>
    </recommendedName>
</protein>
<dbReference type="Gene3D" id="1.20.1420.30">
    <property type="entry name" value="NCX, central ion-binding region"/>
    <property type="match status" value="1"/>
</dbReference>
<feature type="compositionally biased region" description="Low complexity" evidence="11">
    <location>
        <begin position="1"/>
        <end position="14"/>
    </location>
</feature>
<name>A0ABR1ISQ2_9AGAR</name>
<keyword evidence="14" id="KW-1185">Reference proteome</keyword>
<dbReference type="Proteomes" id="UP001498398">
    <property type="component" value="Unassembled WGS sequence"/>
</dbReference>
<evidence type="ECO:0000256" key="8">
    <source>
        <dbReference type="ARBA" id="ARBA00023065"/>
    </source>
</evidence>
<evidence type="ECO:0000256" key="4">
    <source>
        <dbReference type="ARBA" id="ARBA00022568"/>
    </source>
</evidence>
<keyword evidence="5 10" id="KW-0812">Transmembrane</keyword>
<dbReference type="PANTHER" id="PTHR31503:SF20">
    <property type="entry name" value="CA(2+)_H(+) EXCHANGER, PUTATIVE (EUROFUNG)-RELATED"/>
    <property type="match status" value="1"/>
</dbReference>
<keyword evidence="3 10" id="KW-0813">Transport</keyword>
<dbReference type="EMBL" id="JBANRG010000088">
    <property type="protein sequence ID" value="KAK7437136.1"/>
    <property type="molecule type" value="Genomic_DNA"/>
</dbReference>
<dbReference type="Pfam" id="PF01699">
    <property type="entry name" value="Na_Ca_ex"/>
    <property type="match status" value="2"/>
</dbReference>
<dbReference type="InterPro" id="IPR004713">
    <property type="entry name" value="CaH_exchang"/>
</dbReference>
<evidence type="ECO:0000256" key="10">
    <source>
        <dbReference type="RuleBase" id="RU365028"/>
    </source>
</evidence>
<gene>
    <name evidence="13" type="ORF">VKT23_018759</name>
</gene>
<feature type="domain" description="Sodium/calcium exchanger membrane region" evidence="12">
    <location>
        <begin position="153"/>
        <end position="311"/>
    </location>
</feature>
<feature type="transmembrane region" description="Helical" evidence="10">
    <location>
        <begin position="441"/>
        <end position="464"/>
    </location>
</feature>
<feature type="compositionally biased region" description="Polar residues" evidence="11">
    <location>
        <begin position="34"/>
        <end position="52"/>
    </location>
</feature>
<reference evidence="13 14" key="1">
    <citation type="submission" date="2024-01" db="EMBL/GenBank/DDBJ databases">
        <title>A draft genome for the cacao thread blight pathogen Marasmiellus scandens.</title>
        <authorList>
            <person name="Baruah I.K."/>
            <person name="Leung J."/>
            <person name="Bukari Y."/>
            <person name="Amoako-Attah I."/>
            <person name="Meinhardt L.W."/>
            <person name="Bailey B.A."/>
            <person name="Cohen S.P."/>
        </authorList>
    </citation>
    <scope>NUCLEOTIDE SEQUENCE [LARGE SCALE GENOMIC DNA]</scope>
    <source>
        <strain evidence="13 14">GH-19</strain>
    </source>
</reference>
<feature type="transmembrane region" description="Helical" evidence="10">
    <location>
        <begin position="291"/>
        <end position="309"/>
    </location>
</feature>
<comment type="function">
    <text evidence="10">Has a role in promoting intracellular calcium ion sequestration via the exchange of calcium ions for hydrogen ions across the vacuolar membrane. Involved also in manganese ion homeostasis via its uptake into the vacuole.</text>
</comment>
<feature type="region of interest" description="Disordered" evidence="11">
    <location>
        <begin position="1"/>
        <end position="73"/>
    </location>
</feature>
<feature type="transmembrane region" description="Helical" evidence="10">
    <location>
        <begin position="253"/>
        <end position="271"/>
    </location>
</feature>
<evidence type="ECO:0000256" key="7">
    <source>
        <dbReference type="ARBA" id="ARBA00022989"/>
    </source>
</evidence>
<evidence type="ECO:0000256" key="9">
    <source>
        <dbReference type="ARBA" id="ARBA00023136"/>
    </source>
</evidence>
<evidence type="ECO:0000256" key="1">
    <source>
        <dbReference type="ARBA" id="ARBA00004127"/>
    </source>
</evidence>
<proteinExistence type="inferred from homology"/>
<dbReference type="NCBIfam" id="TIGR00378">
    <property type="entry name" value="cax"/>
    <property type="match status" value="1"/>
</dbReference>
<keyword evidence="4 10" id="KW-0109">Calcium transport</keyword>
<evidence type="ECO:0000313" key="14">
    <source>
        <dbReference type="Proteomes" id="UP001498398"/>
    </source>
</evidence>
<sequence>MNEPSPSSTNNAPNSPLPQPTLSTGLAEDEDEPPSSNGTLTIDKPQLQSQSDAEMRGEKEEEEIDCSTTNPELAPAKVVERRMPRRNTGVSGRSRRPTRLERLKALVTPNKPIGPTPTYKESVKAAIRYTPLNVCLLFIPVSWALHYTEQSDTLTFVFSALGIVPLAAMLGFGTEQIALRTTSSIGGLLNATLGNIVEMIIAGIALNRCELDLVQSSLLGGLLSNLLFVLGMAFVVGGYRFHQQEFQPMVAQLNSSLMTVAVIALIVPAAFHEYLGDRLPQGTELSVLLELSRGSSIILILIYIAFLFFQFYSHKSLFLDVSQASLISPRSSLSTSSIRTSDEEEGLPRIPTMSSVSSASTIETPKLNTPIALFLLVASTALAYITAENLVSSLEGVVESHPEVSKEWLTLIVIPIISNAAEHCTAVVVAHKGKFDLAMSVAVGSCIQIALFVIPLLVLVAWGMDKPLTLYFDELETLVLFFSVILVKFSIEDGKSHWMSGIVLIAVYALIALSFWNFPVTVRMLQGEPLTCN</sequence>
<dbReference type="InterPro" id="IPR004837">
    <property type="entry name" value="NaCa_Exmemb"/>
</dbReference>
<comment type="subcellular location">
    <subcellularLocation>
        <location evidence="1">Endomembrane system</location>
        <topology evidence="1">Multi-pass membrane protein</topology>
    </subcellularLocation>
    <subcellularLocation>
        <location evidence="10">Vacuole membrane</location>
    </subcellularLocation>
</comment>
<keyword evidence="10" id="KW-0926">Vacuole</keyword>
<evidence type="ECO:0000313" key="13">
    <source>
        <dbReference type="EMBL" id="KAK7437136.1"/>
    </source>
</evidence>
<evidence type="ECO:0000256" key="2">
    <source>
        <dbReference type="ARBA" id="ARBA00008170"/>
    </source>
</evidence>
<keyword evidence="10" id="KW-0050">Antiport</keyword>
<keyword evidence="9 10" id="KW-0472">Membrane</keyword>
<keyword evidence="7 10" id="KW-1133">Transmembrane helix</keyword>
<evidence type="ECO:0000256" key="6">
    <source>
        <dbReference type="ARBA" id="ARBA00022837"/>
    </source>
</evidence>
<organism evidence="13 14">
    <name type="scientific">Marasmiellus scandens</name>
    <dbReference type="NCBI Taxonomy" id="2682957"/>
    <lineage>
        <taxon>Eukaryota</taxon>
        <taxon>Fungi</taxon>
        <taxon>Dikarya</taxon>
        <taxon>Basidiomycota</taxon>
        <taxon>Agaricomycotina</taxon>
        <taxon>Agaricomycetes</taxon>
        <taxon>Agaricomycetidae</taxon>
        <taxon>Agaricales</taxon>
        <taxon>Marasmiineae</taxon>
        <taxon>Omphalotaceae</taxon>
        <taxon>Marasmiellus</taxon>
    </lineage>
</organism>
<feature type="transmembrane region" description="Helical" evidence="10">
    <location>
        <begin position="185"/>
        <end position="206"/>
    </location>
</feature>
<dbReference type="InterPro" id="IPR004798">
    <property type="entry name" value="CAX-like"/>
</dbReference>
<accession>A0ABR1ISQ2</accession>
<feature type="transmembrane region" description="Helical" evidence="10">
    <location>
        <begin position="367"/>
        <end position="387"/>
    </location>
</feature>
<feature type="domain" description="Sodium/calcium exchanger membrane region" evidence="12">
    <location>
        <begin position="372"/>
        <end position="515"/>
    </location>
</feature>
<keyword evidence="8 10" id="KW-0406">Ion transport</keyword>
<evidence type="ECO:0000259" key="12">
    <source>
        <dbReference type="Pfam" id="PF01699"/>
    </source>
</evidence>
<evidence type="ECO:0000256" key="11">
    <source>
        <dbReference type="SAM" id="MobiDB-lite"/>
    </source>
</evidence>
<feature type="transmembrane region" description="Helical" evidence="10">
    <location>
        <begin position="407"/>
        <end position="429"/>
    </location>
</feature>
<dbReference type="PANTHER" id="PTHR31503">
    <property type="entry name" value="VACUOLAR CALCIUM ION TRANSPORTER"/>
    <property type="match status" value="1"/>
</dbReference>
<keyword evidence="6 10" id="KW-0106">Calcium</keyword>
<feature type="transmembrane region" description="Helical" evidence="10">
    <location>
        <begin position="153"/>
        <end position="173"/>
    </location>
</feature>
<evidence type="ECO:0000256" key="3">
    <source>
        <dbReference type="ARBA" id="ARBA00022448"/>
    </source>
</evidence>
<feature type="transmembrane region" description="Helical" evidence="10">
    <location>
        <begin position="498"/>
        <end position="518"/>
    </location>
</feature>
<feature type="transmembrane region" description="Helical" evidence="10">
    <location>
        <begin position="129"/>
        <end position="147"/>
    </location>
</feature>
<comment type="caution">
    <text evidence="13">The sequence shown here is derived from an EMBL/GenBank/DDBJ whole genome shotgun (WGS) entry which is preliminary data.</text>
</comment>
<dbReference type="InterPro" id="IPR044880">
    <property type="entry name" value="NCX_ion-bd_dom_sf"/>
</dbReference>
<comment type="similarity">
    <text evidence="2 10">Belongs to the Ca(2+):cation antiporter (CaCA) (TC 2.A.19) family.</text>
</comment>